<dbReference type="EMBL" id="SMOL01000781">
    <property type="protein sequence ID" value="KAB2594811.1"/>
    <property type="molecule type" value="Genomic_DNA"/>
</dbReference>
<dbReference type="OrthoDB" id="298344at2759"/>
<feature type="chain" id="PRO_5024282015" evidence="2">
    <location>
        <begin position="19"/>
        <end position="287"/>
    </location>
</feature>
<name>A0A5N5EXT4_9ROSA</name>
<keyword evidence="2" id="KW-0732">Signal</keyword>
<sequence>MKARFLWSTACMLALVGSQYITLLEQPMSILFSGSDPKELRDYSIFLCHWGCYEPKKQGRWMLKARMVRHKNVWLQTRTLKGWIEEQNKRVVQRKRFALAKNKAAQAHTEVVDAMAMIPESDGICEAVRIQPYLVDADGHCFWKLKGDFGEDILLQDLGTWDGTPSGEQRSVCSAKEPIDKYGSSPALKEKQAKRERRHSKNLQLSQTSLESNSENAQVSQTPDSNGKKGQVSQAPECNRENMELGPELFPSSDFALYESEGVAVLRNWHSCLRAERIEKSGPDMLG</sequence>
<keyword evidence="4" id="KW-1185">Reference proteome</keyword>
<reference evidence="3 4" key="1">
    <citation type="submission" date="2019-09" db="EMBL/GenBank/DDBJ databases">
        <authorList>
            <person name="Ou C."/>
        </authorList>
    </citation>
    <scope>NUCLEOTIDE SEQUENCE [LARGE SCALE GENOMIC DNA]</scope>
    <source>
        <strain evidence="3">S2</strain>
        <tissue evidence="3">Leaf</tissue>
    </source>
</reference>
<feature type="signal peptide" evidence="2">
    <location>
        <begin position="1"/>
        <end position="18"/>
    </location>
</feature>
<dbReference type="Proteomes" id="UP000327157">
    <property type="component" value="Chromosome 7"/>
</dbReference>
<feature type="compositionally biased region" description="Polar residues" evidence="1">
    <location>
        <begin position="202"/>
        <end position="225"/>
    </location>
</feature>
<evidence type="ECO:0000313" key="3">
    <source>
        <dbReference type="EMBL" id="KAB2594811.1"/>
    </source>
</evidence>
<organism evidence="3 4">
    <name type="scientific">Pyrus ussuriensis x Pyrus communis</name>
    <dbReference type="NCBI Taxonomy" id="2448454"/>
    <lineage>
        <taxon>Eukaryota</taxon>
        <taxon>Viridiplantae</taxon>
        <taxon>Streptophyta</taxon>
        <taxon>Embryophyta</taxon>
        <taxon>Tracheophyta</taxon>
        <taxon>Spermatophyta</taxon>
        <taxon>Magnoliopsida</taxon>
        <taxon>eudicotyledons</taxon>
        <taxon>Gunneridae</taxon>
        <taxon>Pentapetalae</taxon>
        <taxon>rosids</taxon>
        <taxon>fabids</taxon>
        <taxon>Rosales</taxon>
        <taxon>Rosaceae</taxon>
        <taxon>Amygdaloideae</taxon>
        <taxon>Maleae</taxon>
        <taxon>Pyrus</taxon>
    </lineage>
</organism>
<proteinExistence type="predicted"/>
<feature type="region of interest" description="Disordered" evidence="1">
    <location>
        <begin position="164"/>
        <end position="236"/>
    </location>
</feature>
<comment type="caution">
    <text evidence="3">The sequence shown here is derived from an EMBL/GenBank/DDBJ whole genome shotgun (WGS) entry which is preliminary data.</text>
</comment>
<accession>A0A5N5EXT4</accession>
<protein>
    <submittedName>
        <fullName evidence="3">Uncharacterized protein</fullName>
    </submittedName>
</protein>
<reference evidence="3 4" key="3">
    <citation type="submission" date="2019-11" db="EMBL/GenBank/DDBJ databases">
        <title>A de novo genome assembly of a pear dwarfing rootstock.</title>
        <authorList>
            <person name="Wang F."/>
            <person name="Wang J."/>
            <person name="Li S."/>
            <person name="Zhang Y."/>
            <person name="Fang M."/>
            <person name="Ma L."/>
            <person name="Zhao Y."/>
            <person name="Jiang S."/>
        </authorList>
    </citation>
    <scope>NUCLEOTIDE SEQUENCE [LARGE SCALE GENOMIC DNA]</scope>
    <source>
        <strain evidence="3">S2</strain>
        <tissue evidence="3">Leaf</tissue>
    </source>
</reference>
<evidence type="ECO:0000313" key="4">
    <source>
        <dbReference type="Proteomes" id="UP000327157"/>
    </source>
</evidence>
<evidence type="ECO:0000256" key="1">
    <source>
        <dbReference type="SAM" id="MobiDB-lite"/>
    </source>
</evidence>
<gene>
    <name evidence="3" type="ORF">D8674_030261</name>
</gene>
<reference evidence="4" key="2">
    <citation type="submission" date="2019-10" db="EMBL/GenBank/DDBJ databases">
        <title>A de novo genome assembly of a pear dwarfing rootstock.</title>
        <authorList>
            <person name="Wang F."/>
            <person name="Wang J."/>
            <person name="Li S."/>
            <person name="Zhang Y."/>
            <person name="Fang M."/>
            <person name="Ma L."/>
            <person name="Zhao Y."/>
            <person name="Jiang S."/>
        </authorList>
    </citation>
    <scope>NUCLEOTIDE SEQUENCE [LARGE SCALE GENOMIC DNA]</scope>
</reference>
<evidence type="ECO:0000256" key="2">
    <source>
        <dbReference type="SAM" id="SignalP"/>
    </source>
</evidence>
<dbReference type="AlphaFoldDB" id="A0A5N5EXT4"/>